<sequence length="369" mass="41347">MWKCDGKRIKLFCKLQNSHNNINTREARNDKTVKSFFNLAPGLLNHFNRGYGRSSYGPSSKKEKENPKTDGSCLDDIHNNLFNFFGWTGVLTIGWALLQPISHKRAIFNNEPSGKCAFHILAKCAKNEYNKLICYQNTFQPFNSILPIVEAKKPEKKKQAQRRDESEVLESNLQDLEIAHQKVLGVLRNSFGAECMLNKNYSEAVSHFEEAAKMQNASAMFNLGICHEMGWGTNQDLKKAAKMYKKASDLDHPTATYNLGIYYVHGLGDLKSDINEARRLFQKAASLGQKNAREALDLERISKSNSSVNINSVSNSVLSEEVAENCPQKKDDIVDGSYSQSKKLGLGIFSAVFADNMKVAVKMLSSDVS</sequence>
<dbReference type="AlphaFoldDB" id="A0AAW2HJG3"/>
<feature type="region of interest" description="Disordered" evidence="1">
    <location>
        <begin position="50"/>
        <end position="70"/>
    </location>
</feature>
<dbReference type="Pfam" id="PF08238">
    <property type="entry name" value="Sel1"/>
    <property type="match status" value="3"/>
</dbReference>
<gene>
    <name evidence="2" type="ORF">PYX00_007413</name>
</gene>
<accession>A0AAW2HJG3</accession>
<dbReference type="PANTHER" id="PTHR45011:SF1">
    <property type="entry name" value="DAP3-BINDING CELL DEATH ENHANCER 1"/>
    <property type="match status" value="1"/>
</dbReference>
<dbReference type="PANTHER" id="PTHR45011">
    <property type="entry name" value="DAP3-BINDING CELL DEATH ENHANCER 1"/>
    <property type="match status" value="1"/>
</dbReference>
<dbReference type="Gene3D" id="1.25.40.10">
    <property type="entry name" value="Tetratricopeptide repeat domain"/>
    <property type="match status" value="1"/>
</dbReference>
<organism evidence="2">
    <name type="scientific">Menopon gallinae</name>
    <name type="common">poultry shaft louse</name>
    <dbReference type="NCBI Taxonomy" id="328185"/>
    <lineage>
        <taxon>Eukaryota</taxon>
        <taxon>Metazoa</taxon>
        <taxon>Ecdysozoa</taxon>
        <taxon>Arthropoda</taxon>
        <taxon>Hexapoda</taxon>
        <taxon>Insecta</taxon>
        <taxon>Pterygota</taxon>
        <taxon>Neoptera</taxon>
        <taxon>Paraneoptera</taxon>
        <taxon>Psocodea</taxon>
        <taxon>Troctomorpha</taxon>
        <taxon>Phthiraptera</taxon>
        <taxon>Amblycera</taxon>
        <taxon>Menoponidae</taxon>
        <taxon>Menopon</taxon>
    </lineage>
</organism>
<dbReference type="InterPro" id="IPR011990">
    <property type="entry name" value="TPR-like_helical_dom_sf"/>
</dbReference>
<evidence type="ECO:0000256" key="1">
    <source>
        <dbReference type="SAM" id="MobiDB-lite"/>
    </source>
</evidence>
<comment type="caution">
    <text evidence="2">The sequence shown here is derived from an EMBL/GenBank/DDBJ whole genome shotgun (WGS) entry which is preliminary data.</text>
</comment>
<proteinExistence type="predicted"/>
<dbReference type="EMBL" id="JARGDH010000004">
    <property type="protein sequence ID" value="KAL0269803.1"/>
    <property type="molecule type" value="Genomic_DNA"/>
</dbReference>
<dbReference type="SUPFAM" id="SSF81901">
    <property type="entry name" value="HCP-like"/>
    <property type="match status" value="1"/>
</dbReference>
<feature type="compositionally biased region" description="Low complexity" evidence="1">
    <location>
        <begin position="50"/>
        <end position="59"/>
    </location>
</feature>
<dbReference type="InterPro" id="IPR006597">
    <property type="entry name" value="Sel1-like"/>
</dbReference>
<evidence type="ECO:0000313" key="2">
    <source>
        <dbReference type="EMBL" id="KAL0269803.1"/>
    </source>
</evidence>
<protein>
    <submittedName>
        <fullName evidence="2">Uncharacterized protein</fullName>
    </submittedName>
</protein>
<dbReference type="SMART" id="SM00671">
    <property type="entry name" value="SEL1"/>
    <property type="match status" value="2"/>
</dbReference>
<reference evidence="2" key="1">
    <citation type="journal article" date="2024" name="Gigascience">
        <title>Chromosome-level genome of the poultry shaft louse Menopon gallinae provides insight into the host-switching and adaptive evolution of parasitic lice.</title>
        <authorList>
            <person name="Xu Y."/>
            <person name="Ma L."/>
            <person name="Liu S."/>
            <person name="Liang Y."/>
            <person name="Liu Q."/>
            <person name="He Z."/>
            <person name="Tian L."/>
            <person name="Duan Y."/>
            <person name="Cai W."/>
            <person name="Li H."/>
            <person name="Song F."/>
        </authorList>
    </citation>
    <scope>NUCLEOTIDE SEQUENCE</scope>
    <source>
        <strain evidence="2">Cailab_2023a</strain>
    </source>
</reference>
<dbReference type="InterPro" id="IPR052748">
    <property type="entry name" value="ISR_Activator"/>
</dbReference>
<name>A0AAW2HJG3_9NEOP</name>